<evidence type="ECO:0000313" key="1">
    <source>
        <dbReference type="EMBL" id="MYC93568.1"/>
    </source>
</evidence>
<dbReference type="EMBL" id="VXMH01000008">
    <property type="protein sequence ID" value="MYC93568.1"/>
    <property type="molecule type" value="Genomic_DNA"/>
</dbReference>
<dbReference type="InterPro" id="IPR011101">
    <property type="entry name" value="DUF5131"/>
</dbReference>
<accession>A0A6B1D1X4</accession>
<sequence>MSNKSSIEWTESTWNPVTGCTKVSPGCQHCYAERMAIRLKAMGQPNYANGFTLAIHEHALDLPLKWKKPQIIFVNSMSDLFHKDVPAWFIQETFDVMRRAHWHQFQVLTKRSERLLRMSQSIEWPDNVWMGVSVERQDYVFRIADLQGTEAKIKFVSFEPLLGSLPELDLKGIDWAIVGGESGPGARPMQKEWVLGIQAQCQRGQIPFFFKQWGGVNKKKSGRILEGRTWDELPNAQ</sequence>
<organism evidence="1">
    <name type="scientific">Caldilineaceae bacterium SB0661_bin_32</name>
    <dbReference type="NCBI Taxonomy" id="2605255"/>
    <lineage>
        <taxon>Bacteria</taxon>
        <taxon>Bacillati</taxon>
        <taxon>Chloroflexota</taxon>
        <taxon>Caldilineae</taxon>
        <taxon>Caldilineales</taxon>
        <taxon>Caldilineaceae</taxon>
    </lineage>
</organism>
<dbReference type="AlphaFoldDB" id="A0A6B1D1X4"/>
<name>A0A6B1D1X4_9CHLR</name>
<reference evidence="1" key="1">
    <citation type="submission" date="2019-09" db="EMBL/GenBank/DDBJ databases">
        <title>Characterisation of the sponge microbiome using genome-centric metagenomics.</title>
        <authorList>
            <person name="Engelberts J.P."/>
            <person name="Robbins S.J."/>
            <person name="De Goeij J.M."/>
            <person name="Aranda M."/>
            <person name="Bell S.C."/>
            <person name="Webster N.S."/>
        </authorList>
    </citation>
    <scope>NUCLEOTIDE SEQUENCE</scope>
    <source>
        <strain evidence="1">SB0661_bin_32</strain>
    </source>
</reference>
<protein>
    <submittedName>
        <fullName evidence="1">Phage Gp37/Gp68 family protein</fullName>
    </submittedName>
</protein>
<comment type="caution">
    <text evidence="1">The sequence shown here is derived from an EMBL/GenBank/DDBJ whole genome shotgun (WGS) entry which is preliminary data.</text>
</comment>
<gene>
    <name evidence="1" type="ORF">F4X14_01230</name>
</gene>
<proteinExistence type="predicted"/>
<dbReference type="Pfam" id="PF07505">
    <property type="entry name" value="DUF5131"/>
    <property type="match status" value="1"/>
</dbReference>